<evidence type="ECO:0000313" key="1">
    <source>
        <dbReference type="EMBL" id="NKY96516.1"/>
    </source>
</evidence>
<evidence type="ECO:0000313" key="2">
    <source>
        <dbReference type="Proteomes" id="UP000553209"/>
    </source>
</evidence>
<dbReference type="AlphaFoldDB" id="A0A7X6M8H0"/>
<dbReference type="EMBL" id="JAAXPG010000002">
    <property type="protein sequence ID" value="NKY96516.1"/>
    <property type="molecule type" value="Genomic_DNA"/>
</dbReference>
<organism evidence="1 2">
    <name type="scientific">Nocardiopsis alborubida</name>
    <dbReference type="NCBI Taxonomy" id="146802"/>
    <lineage>
        <taxon>Bacteria</taxon>
        <taxon>Bacillati</taxon>
        <taxon>Actinomycetota</taxon>
        <taxon>Actinomycetes</taxon>
        <taxon>Streptosporangiales</taxon>
        <taxon>Nocardiopsidaceae</taxon>
        <taxon>Nocardiopsis</taxon>
    </lineage>
</organism>
<dbReference type="RefSeq" id="WP_168443890.1">
    <property type="nucleotide sequence ID" value="NZ_JAAXPG010000002.1"/>
</dbReference>
<name>A0A7X6M8H0_9ACTN</name>
<protein>
    <submittedName>
        <fullName evidence="1">Uncharacterized protein</fullName>
    </submittedName>
</protein>
<accession>A0A7X6M8H0</accession>
<dbReference type="Proteomes" id="UP000553209">
    <property type="component" value="Unassembled WGS sequence"/>
</dbReference>
<sequence length="52" mass="5525">MGFDWEGILGAHGASLAEAYDDAASAEVYDEPMVEFEDYGPMPALVVGEDDA</sequence>
<proteinExistence type="predicted"/>
<keyword evidence="2" id="KW-1185">Reference proteome</keyword>
<reference evidence="1 2" key="1">
    <citation type="submission" date="2020-04" db="EMBL/GenBank/DDBJ databases">
        <title>MicrobeNet Type strains.</title>
        <authorList>
            <person name="Nicholson A.C."/>
        </authorList>
    </citation>
    <scope>NUCLEOTIDE SEQUENCE [LARGE SCALE GENOMIC DNA]</scope>
    <source>
        <strain evidence="1 2">ATCC 23612</strain>
    </source>
</reference>
<gene>
    <name evidence="1" type="ORF">HGB44_02350</name>
</gene>
<comment type="caution">
    <text evidence="1">The sequence shown here is derived from an EMBL/GenBank/DDBJ whole genome shotgun (WGS) entry which is preliminary data.</text>
</comment>